<dbReference type="SUPFAM" id="SSF158430">
    <property type="entry name" value="Bacillus cereus metalloprotein-like"/>
    <property type="match status" value="1"/>
</dbReference>
<dbReference type="InterPro" id="IPR050265">
    <property type="entry name" value="Fe/Mn_Superoxide_Dismutase"/>
</dbReference>
<comment type="caution">
    <text evidence="8">The sequence shown here is derived from an EMBL/GenBank/DDBJ whole genome shotgun (WGS) entry which is preliminary data.</text>
</comment>
<dbReference type="Pfam" id="PF00081">
    <property type="entry name" value="Sod_Fe_N"/>
    <property type="match status" value="1"/>
</dbReference>
<dbReference type="InterPro" id="IPR001189">
    <property type="entry name" value="Mn/Fe_SOD"/>
</dbReference>
<evidence type="ECO:0000256" key="4">
    <source>
        <dbReference type="ARBA" id="ARBA00023002"/>
    </source>
</evidence>
<dbReference type="EMBL" id="JMQA01000037">
    <property type="protein sequence ID" value="KFN06542.1"/>
    <property type="molecule type" value="Genomic_DNA"/>
</dbReference>
<sequence length="667" mass="73620">MLFVYGPYLPVRILEEIRFWKQQEAEHTEVIKAIIPNLEHHYVKLLDEWKKVFTATEAAADRLLQHGLTSKEAASSPQLIKQTERLLGAAFQQSKEFIRQLHHILDRSEAVKAVPLAPVVLMHIIRESEYFLAVLERLNRPGEIAGCVAGDPPVYDPYHQGGGTQAYESYQQPTGPAPYGPYQQPTGPAPFGSYQQPDDPPPYGPYQQPGGPAPFGPYQQPGGPAPFGPYQQPGGPAPFEPYQQPTGPAPFGPYQQPGGPAPFGPYQQPGGPAPFGPYQQPGGPAPFEPYQQPTGPAPFGPYQQPGGPAPFGPYQQPGGPAPFGPYQQPGGPAPFGPYQQPGGPAPFGPAAGGQPPYYGPTGTRAEEAAEGRAEEPEESWPQHSPHQQAISPEEANSGFETPTVSNTGLEAESAAPAENLPNDNAAESLAERNADEAAGNENLRYENDAPSGASRIPERPVPIGGHTLPPLPYPYNALEPYIDEATMRIHHDKHHKTYVDDLNKAEKKLQEARKNGNFELVKHWERELAFNGAGHYLHTIFWEIMNPKGGGRPEGELLQQITRDFGSYDAFHRQFSEAAAKVEGGGWAILVWSPRSHRLQILTAEKHQNLSQWDIVPLLPLDVWEHAYYLKHQNVRADYIKDWWNVVYWPAVAERYEAAKKLKWQPY</sequence>
<evidence type="ECO:0000256" key="5">
    <source>
        <dbReference type="SAM" id="MobiDB-lite"/>
    </source>
</evidence>
<evidence type="ECO:0000256" key="3">
    <source>
        <dbReference type="ARBA" id="ARBA00022723"/>
    </source>
</evidence>
<feature type="compositionally biased region" description="Basic and acidic residues" evidence="5">
    <location>
        <begin position="364"/>
        <end position="374"/>
    </location>
</feature>
<evidence type="ECO:0000313" key="8">
    <source>
        <dbReference type="EMBL" id="KFN06542.1"/>
    </source>
</evidence>
<dbReference type="Gene3D" id="3.55.40.20">
    <property type="entry name" value="Iron/manganese superoxide dismutase, C-terminal domain"/>
    <property type="match status" value="1"/>
</dbReference>
<feature type="region of interest" description="Disordered" evidence="5">
    <location>
        <begin position="156"/>
        <end position="405"/>
    </location>
</feature>
<evidence type="ECO:0000256" key="2">
    <source>
        <dbReference type="ARBA" id="ARBA00012682"/>
    </source>
</evidence>
<dbReference type="SUPFAM" id="SSF54719">
    <property type="entry name" value="Fe,Mn superoxide dismutase (SOD), C-terminal domain"/>
    <property type="match status" value="1"/>
</dbReference>
<dbReference type="Gene3D" id="1.20.1260.120">
    <property type="entry name" value="Protein of unknown function DUF2935"/>
    <property type="match status" value="1"/>
</dbReference>
<keyword evidence="9" id="KW-1185">Reference proteome</keyword>
<feature type="compositionally biased region" description="Low complexity" evidence="5">
    <location>
        <begin position="205"/>
        <end position="234"/>
    </location>
</feature>
<dbReference type="FunFam" id="1.10.287.990:FF:000001">
    <property type="entry name" value="Superoxide dismutase"/>
    <property type="match status" value="1"/>
</dbReference>
<dbReference type="Proteomes" id="UP000029278">
    <property type="component" value="Unassembled WGS sequence"/>
</dbReference>
<name>A0A090Z7D2_PAEMA</name>
<dbReference type="HOGENOM" id="CLU_031625_5_0_9"/>
<accession>A0A090Z7D2</accession>
<dbReference type="InterPro" id="IPR021328">
    <property type="entry name" value="CotB-like"/>
</dbReference>
<dbReference type="STRING" id="44252.DJ90_4168"/>
<proteinExistence type="inferred from homology"/>
<evidence type="ECO:0000256" key="1">
    <source>
        <dbReference type="ARBA" id="ARBA00008714"/>
    </source>
</evidence>
<dbReference type="SUPFAM" id="SSF46609">
    <property type="entry name" value="Fe,Mn superoxide dismutase (SOD), N-terminal domain"/>
    <property type="match status" value="1"/>
</dbReference>
<dbReference type="PROSITE" id="PS00088">
    <property type="entry name" value="SOD_MN"/>
    <property type="match status" value="1"/>
</dbReference>
<dbReference type="Pfam" id="PF11155">
    <property type="entry name" value="DUF2935"/>
    <property type="match status" value="1"/>
</dbReference>
<dbReference type="Pfam" id="PF02777">
    <property type="entry name" value="Sod_Fe_C"/>
    <property type="match status" value="1"/>
</dbReference>
<dbReference type="EC" id="1.15.1.1" evidence="2"/>
<dbReference type="AlphaFoldDB" id="A0A090Z7D2"/>
<dbReference type="InterPro" id="IPR019833">
    <property type="entry name" value="Mn/Fe_SOD_BS"/>
</dbReference>
<evidence type="ECO:0000259" key="6">
    <source>
        <dbReference type="Pfam" id="PF00081"/>
    </source>
</evidence>
<keyword evidence="4" id="KW-0560">Oxidoreductase</keyword>
<dbReference type="PRINTS" id="PR01703">
    <property type="entry name" value="MNSODISMTASE"/>
</dbReference>
<dbReference type="GO" id="GO:0004784">
    <property type="term" value="F:superoxide dismutase activity"/>
    <property type="evidence" value="ECO:0007669"/>
    <property type="project" value="UniProtKB-EC"/>
</dbReference>
<dbReference type="InterPro" id="IPR036314">
    <property type="entry name" value="SOD_C_sf"/>
</dbReference>
<feature type="compositionally biased region" description="Low complexity" evidence="5">
    <location>
        <begin position="300"/>
        <end position="363"/>
    </location>
</feature>
<protein>
    <recommendedName>
        <fullName evidence="2">superoxide dismutase</fullName>
        <ecNumber evidence="2">1.15.1.1</ecNumber>
    </recommendedName>
</protein>
<dbReference type="InterPro" id="IPR036324">
    <property type="entry name" value="Mn/Fe_SOD_N_sf"/>
</dbReference>
<feature type="region of interest" description="Disordered" evidence="5">
    <location>
        <begin position="436"/>
        <end position="469"/>
    </location>
</feature>
<reference evidence="8 9" key="1">
    <citation type="submission" date="2014-04" db="EMBL/GenBank/DDBJ databases">
        <authorList>
            <person name="Bishop-Lilly K.A."/>
            <person name="Broomall S.M."/>
            <person name="Chain P.S."/>
            <person name="Chertkov O."/>
            <person name="Coyne S.R."/>
            <person name="Daligault H.E."/>
            <person name="Davenport K.W."/>
            <person name="Erkkila T."/>
            <person name="Frey K.G."/>
            <person name="Gibbons H.S."/>
            <person name="Gu W."/>
            <person name="Jaissle J."/>
            <person name="Johnson S.L."/>
            <person name="Koroleva G.I."/>
            <person name="Ladner J.T."/>
            <person name="Lo C.-C."/>
            <person name="Minogue T.D."/>
            <person name="Munk C."/>
            <person name="Palacios G.F."/>
            <person name="Redden C.L."/>
            <person name="Rosenzweig C.N."/>
            <person name="Scholz M.B."/>
            <person name="Teshima H."/>
            <person name="Xu Y."/>
        </authorList>
    </citation>
    <scope>NUCLEOTIDE SEQUENCE [LARGE SCALE GENOMIC DNA]</scope>
    <source>
        <strain evidence="8 9">8244</strain>
    </source>
</reference>
<dbReference type="PATRIC" id="fig|44252.3.peg.4149"/>
<keyword evidence="3" id="KW-0479">Metal-binding</keyword>
<dbReference type="PANTHER" id="PTHR11404:SF6">
    <property type="entry name" value="SUPEROXIDE DISMUTASE [MN], MITOCHONDRIAL"/>
    <property type="match status" value="1"/>
</dbReference>
<feature type="domain" description="Manganese/iron superoxide dismutase C-terminal" evidence="7">
    <location>
        <begin position="553"/>
        <end position="655"/>
    </location>
</feature>
<dbReference type="PANTHER" id="PTHR11404">
    <property type="entry name" value="SUPEROXIDE DISMUTASE 2"/>
    <property type="match status" value="1"/>
</dbReference>
<dbReference type="InterPro" id="IPR019831">
    <property type="entry name" value="Mn/Fe_SOD_N"/>
</dbReference>
<dbReference type="Gene3D" id="1.10.287.990">
    <property type="entry name" value="Fe,Mn superoxide dismutase (SOD) domain"/>
    <property type="match status" value="1"/>
</dbReference>
<evidence type="ECO:0000313" key="9">
    <source>
        <dbReference type="Proteomes" id="UP000029278"/>
    </source>
</evidence>
<feature type="compositionally biased region" description="Polar residues" evidence="5">
    <location>
        <begin position="381"/>
        <end position="390"/>
    </location>
</feature>
<comment type="similarity">
    <text evidence="1">Belongs to the iron/manganese superoxide dismutase family.</text>
</comment>
<feature type="domain" description="Manganese/iron superoxide dismutase N-terminal" evidence="6">
    <location>
        <begin position="466"/>
        <end position="545"/>
    </location>
</feature>
<organism evidence="8 9">
    <name type="scientific">Paenibacillus macerans</name>
    <name type="common">Bacillus macerans</name>
    <dbReference type="NCBI Taxonomy" id="44252"/>
    <lineage>
        <taxon>Bacteria</taxon>
        <taxon>Bacillati</taxon>
        <taxon>Bacillota</taxon>
        <taxon>Bacilli</taxon>
        <taxon>Bacillales</taxon>
        <taxon>Paenibacillaceae</taxon>
        <taxon>Paenibacillus</taxon>
    </lineage>
</organism>
<dbReference type="GO" id="GO:0046872">
    <property type="term" value="F:metal ion binding"/>
    <property type="evidence" value="ECO:0007669"/>
    <property type="project" value="UniProtKB-KW"/>
</dbReference>
<evidence type="ECO:0000259" key="7">
    <source>
        <dbReference type="Pfam" id="PF02777"/>
    </source>
</evidence>
<gene>
    <name evidence="8" type="ORF">DJ90_4168</name>
</gene>
<dbReference type="FunFam" id="3.55.40.20:FF:000004">
    <property type="entry name" value="Superoxide dismutase [Fe]"/>
    <property type="match status" value="1"/>
</dbReference>
<dbReference type="InterPro" id="IPR019832">
    <property type="entry name" value="Mn/Fe_SOD_C"/>
</dbReference>